<proteinExistence type="inferred from homology"/>
<evidence type="ECO:0000313" key="6">
    <source>
        <dbReference type="EMBL" id="BAQ18663.1"/>
    </source>
</evidence>
<dbReference type="GO" id="GO:0003677">
    <property type="term" value="F:DNA binding"/>
    <property type="evidence" value="ECO:0007669"/>
    <property type="project" value="UniProtKB-KW"/>
</dbReference>
<sequence length="298" mass="33501">MEMHQVRYFLAVARELNFTRAAEQCNVAQPSLTRAIRQLEGELGGDLFRRERPHAQLTELGQRMLPHLRQCYDSAMNARSLASAIKKGEVGSLRLALSATIDPALVTSHVVELGTLFSNLDLKLLRGSASEVLDYLKKGEAELALAGPIAEDWDRLDRWPLFSEGFHLGVASQLKLAQQQTARLEELREERLMIRTYCESTEDLLRLLREREIEVAHFHEVSAESDLFSLLEAGFGVAFVPESTQSPIGLKRIQVADIDLERTVYLYGVAGRERTAVAGAMMKMLRAYDWSRTQTAEA</sequence>
<keyword evidence="3" id="KW-0238">DNA-binding</keyword>
<evidence type="ECO:0000256" key="1">
    <source>
        <dbReference type="ARBA" id="ARBA00009437"/>
    </source>
</evidence>
<dbReference type="SUPFAM" id="SSF53850">
    <property type="entry name" value="Periplasmic binding protein-like II"/>
    <property type="match status" value="1"/>
</dbReference>
<evidence type="ECO:0000256" key="4">
    <source>
        <dbReference type="ARBA" id="ARBA00023163"/>
    </source>
</evidence>
<name>A0A0A8K6T8_9HYPH</name>
<dbReference type="Gene3D" id="3.40.190.290">
    <property type="match status" value="1"/>
</dbReference>
<accession>A0A0A8K6T8</accession>
<dbReference type="Pfam" id="PF00126">
    <property type="entry name" value="HTH_1"/>
    <property type="match status" value="1"/>
</dbReference>
<dbReference type="Proteomes" id="UP000031643">
    <property type="component" value="Chromosome"/>
</dbReference>
<protein>
    <submittedName>
        <fullName evidence="6">Transcriptional regulator, LysR family</fullName>
    </submittedName>
</protein>
<dbReference type="GO" id="GO:0003700">
    <property type="term" value="F:DNA-binding transcription factor activity"/>
    <property type="evidence" value="ECO:0007669"/>
    <property type="project" value="InterPro"/>
</dbReference>
<dbReference type="InterPro" id="IPR000847">
    <property type="entry name" value="LysR_HTH_N"/>
</dbReference>
<evidence type="ECO:0000256" key="2">
    <source>
        <dbReference type="ARBA" id="ARBA00023015"/>
    </source>
</evidence>
<dbReference type="Gene3D" id="1.10.10.10">
    <property type="entry name" value="Winged helix-like DNA-binding domain superfamily/Winged helix DNA-binding domain"/>
    <property type="match status" value="1"/>
</dbReference>
<dbReference type="PRINTS" id="PR00039">
    <property type="entry name" value="HTHLYSR"/>
</dbReference>
<keyword evidence="7" id="KW-1185">Reference proteome</keyword>
<dbReference type="PANTHER" id="PTHR30346">
    <property type="entry name" value="TRANSCRIPTIONAL DUAL REGULATOR HCAR-RELATED"/>
    <property type="match status" value="1"/>
</dbReference>
<dbReference type="PANTHER" id="PTHR30346:SF28">
    <property type="entry name" value="HTH-TYPE TRANSCRIPTIONAL REGULATOR CYNR"/>
    <property type="match status" value="1"/>
</dbReference>
<dbReference type="InterPro" id="IPR036390">
    <property type="entry name" value="WH_DNA-bd_sf"/>
</dbReference>
<dbReference type="OrthoDB" id="7260751at2"/>
<dbReference type="AlphaFoldDB" id="A0A0A8K6T8"/>
<dbReference type="SUPFAM" id="SSF46785">
    <property type="entry name" value="Winged helix' DNA-binding domain"/>
    <property type="match status" value="1"/>
</dbReference>
<keyword evidence="2" id="KW-0805">Transcription regulation</keyword>
<comment type="similarity">
    <text evidence="1">Belongs to the LysR transcriptional regulatory family.</text>
</comment>
<dbReference type="HOGENOM" id="CLU_039613_6_4_5"/>
<dbReference type="EMBL" id="AP014648">
    <property type="protein sequence ID" value="BAQ18663.1"/>
    <property type="molecule type" value="Genomic_DNA"/>
</dbReference>
<dbReference type="CDD" id="cd05466">
    <property type="entry name" value="PBP2_LTTR_substrate"/>
    <property type="match status" value="1"/>
</dbReference>
<reference evidence="6 7" key="1">
    <citation type="submission" date="2014-09" db="EMBL/GenBank/DDBJ databases">
        <title>Genome sequencing of Methyloceanibacter caenitepidi Gela4.</title>
        <authorList>
            <person name="Takeuchi M."/>
            <person name="Susumu S."/>
            <person name="Kamagata Y."/>
            <person name="Oshima K."/>
            <person name="Hattori M."/>
            <person name="Iwasaki W."/>
        </authorList>
    </citation>
    <scope>NUCLEOTIDE SEQUENCE [LARGE SCALE GENOMIC DNA]</scope>
    <source>
        <strain evidence="6 7">Gela4</strain>
    </source>
</reference>
<evidence type="ECO:0000259" key="5">
    <source>
        <dbReference type="PROSITE" id="PS50931"/>
    </source>
</evidence>
<gene>
    <name evidence="6" type="ORF">GL4_3232</name>
</gene>
<dbReference type="PROSITE" id="PS50931">
    <property type="entry name" value="HTH_LYSR"/>
    <property type="match status" value="1"/>
</dbReference>
<dbReference type="STRING" id="1384459.GL4_3232"/>
<keyword evidence="4" id="KW-0804">Transcription</keyword>
<feature type="domain" description="HTH lysR-type" evidence="5">
    <location>
        <begin position="1"/>
        <end position="58"/>
    </location>
</feature>
<organism evidence="6 7">
    <name type="scientific">Methyloceanibacter caenitepidi</name>
    <dbReference type="NCBI Taxonomy" id="1384459"/>
    <lineage>
        <taxon>Bacteria</taxon>
        <taxon>Pseudomonadati</taxon>
        <taxon>Pseudomonadota</taxon>
        <taxon>Alphaproteobacteria</taxon>
        <taxon>Hyphomicrobiales</taxon>
        <taxon>Hyphomicrobiaceae</taxon>
        <taxon>Methyloceanibacter</taxon>
    </lineage>
</organism>
<dbReference type="FunFam" id="1.10.10.10:FF:000001">
    <property type="entry name" value="LysR family transcriptional regulator"/>
    <property type="match status" value="1"/>
</dbReference>
<dbReference type="InterPro" id="IPR005119">
    <property type="entry name" value="LysR_subst-bd"/>
</dbReference>
<dbReference type="Pfam" id="PF03466">
    <property type="entry name" value="LysR_substrate"/>
    <property type="match status" value="1"/>
</dbReference>
<dbReference type="InterPro" id="IPR036388">
    <property type="entry name" value="WH-like_DNA-bd_sf"/>
</dbReference>
<dbReference type="RefSeq" id="WP_045368926.1">
    <property type="nucleotide sequence ID" value="NZ_AP014648.1"/>
</dbReference>
<dbReference type="GO" id="GO:0032993">
    <property type="term" value="C:protein-DNA complex"/>
    <property type="evidence" value="ECO:0007669"/>
    <property type="project" value="TreeGrafter"/>
</dbReference>
<evidence type="ECO:0000256" key="3">
    <source>
        <dbReference type="ARBA" id="ARBA00023125"/>
    </source>
</evidence>
<dbReference type="KEGG" id="mcg:GL4_3232"/>
<evidence type="ECO:0000313" key="7">
    <source>
        <dbReference type="Proteomes" id="UP000031643"/>
    </source>
</evidence>